<proteinExistence type="predicted"/>
<name>A0A1V0SKP0_9VIRU</name>
<sequence length="45" mass="5633">MSQINSHLFYREYHGHRVSHLEQIIQTFKKLNPEKILYIWQVIRH</sequence>
<accession>A0A1V0SKP0</accession>
<reference evidence="1" key="1">
    <citation type="journal article" date="2017" name="Science">
        <title>Giant viruses with an expanded complement of translation system components.</title>
        <authorList>
            <person name="Schulz F."/>
            <person name="Yutin N."/>
            <person name="Ivanova N.N."/>
            <person name="Ortega D.R."/>
            <person name="Lee T.K."/>
            <person name="Vierheilig J."/>
            <person name="Daims H."/>
            <person name="Horn M."/>
            <person name="Wagner M."/>
            <person name="Jensen G.J."/>
            <person name="Kyrpides N.C."/>
            <person name="Koonin E.V."/>
            <person name="Woyke T."/>
        </authorList>
    </citation>
    <scope>NUCLEOTIDE SEQUENCE</scope>
    <source>
        <strain evidence="1">KNV1</strain>
    </source>
</reference>
<evidence type="ECO:0000313" key="1">
    <source>
        <dbReference type="EMBL" id="ARF12184.1"/>
    </source>
</evidence>
<protein>
    <submittedName>
        <fullName evidence="1">Uncharacterized protein</fullName>
    </submittedName>
</protein>
<dbReference type="EMBL" id="KY684110">
    <property type="protein sequence ID" value="ARF12184.1"/>
    <property type="molecule type" value="Genomic_DNA"/>
</dbReference>
<organism evidence="1">
    <name type="scientific">Klosneuvirus KNV1</name>
    <dbReference type="NCBI Taxonomy" id="1977640"/>
    <lineage>
        <taxon>Viruses</taxon>
        <taxon>Varidnaviria</taxon>
        <taxon>Bamfordvirae</taxon>
        <taxon>Nucleocytoviricota</taxon>
        <taxon>Megaviricetes</taxon>
        <taxon>Imitervirales</taxon>
        <taxon>Mimiviridae</taxon>
        <taxon>Klosneuvirinae</taxon>
        <taxon>Klosneuvirus</taxon>
    </lineage>
</organism>
<gene>
    <name evidence="1" type="ORF">Klosneuvirus_3_319</name>
</gene>